<evidence type="ECO:0000256" key="4">
    <source>
        <dbReference type="ARBA" id="ARBA00022989"/>
    </source>
</evidence>
<keyword evidence="3" id="KW-0812">Transmembrane</keyword>
<dbReference type="RefSeq" id="WP_145769746.1">
    <property type="nucleotide sequence ID" value="NZ_LR778301.1"/>
</dbReference>
<evidence type="ECO:0000256" key="1">
    <source>
        <dbReference type="ARBA" id="ARBA00004141"/>
    </source>
</evidence>
<organism evidence="7 8">
    <name type="scientific">Denitratisoma oestradiolicum</name>
    <dbReference type="NCBI Taxonomy" id="311182"/>
    <lineage>
        <taxon>Bacteria</taxon>
        <taxon>Pseudomonadati</taxon>
        <taxon>Pseudomonadota</taxon>
        <taxon>Betaproteobacteria</taxon>
        <taxon>Nitrosomonadales</taxon>
        <taxon>Sterolibacteriaceae</taxon>
        <taxon>Denitratisoma</taxon>
    </lineage>
</organism>
<dbReference type="InterPro" id="IPR020846">
    <property type="entry name" value="MFS_dom"/>
</dbReference>
<dbReference type="PROSITE" id="PS50850">
    <property type="entry name" value="MFS"/>
    <property type="match status" value="1"/>
</dbReference>
<dbReference type="GO" id="GO:0016020">
    <property type="term" value="C:membrane"/>
    <property type="evidence" value="ECO:0007669"/>
    <property type="project" value="UniProtKB-SubCell"/>
</dbReference>
<reference evidence="7 8" key="1">
    <citation type="submission" date="2020-03" db="EMBL/GenBank/DDBJ databases">
        <authorList>
            <consortium name="Genoscope - CEA"/>
            <person name="William W."/>
        </authorList>
    </citation>
    <scope>NUCLEOTIDE SEQUENCE [LARGE SCALE GENOMIC DNA]</scope>
    <source>
        <strain evidence="8">DSM 16959</strain>
    </source>
</reference>
<feature type="domain" description="Major facilitator superfamily (MFS) profile" evidence="6">
    <location>
        <begin position="1"/>
        <end position="82"/>
    </location>
</feature>
<keyword evidence="8" id="KW-1185">Reference proteome</keyword>
<evidence type="ECO:0000313" key="8">
    <source>
        <dbReference type="Proteomes" id="UP000515733"/>
    </source>
</evidence>
<protein>
    <submittedName>
        <fullName evidence="7">AI-2E family transporter</fullName>
    </submittedName>
</protein>
<dbReference type="EMBL" id="LR778301">
    <property type="protein sequence ID" value="CAB1368651.1"/>
    <property type="molecule type" value="Genomic_DNA"/>
</dbReference>
<keyword evidence="4" id="KW-1133">Transmembrane helix</keyword>
<gene>
    <name evidence="7" type="ORF">DENOEST_1486</name>
</gene>
<dbReference type="OrthoDB" id="5792512at2"/>
<dbReference type="KEGG" id="doe:DENOEST_1486"/>
<dbReference type="GO" id="GO:0022857">
    <property type="term" value="F:transmembrane transporter activity"/>
    <property type="evidence" value="ECO:0007669"/>
    <property type="project" value="InterPro"/>
</dbReference>
<evidence type="ECO:0000256" key="5">
    <source>
        <dbReference type="ARBA" id="ARBA00023136"/>
    </source>
</evidence>
<sequence length="354" mass="38704">MTADRLQALLWIGLGLALLYLINLLGPVLAPFLLAAILAYVCDPLVERFTPRLGRTGAVLVLLSALALAGVLLVLTLLPLFRAESRQLMDRLPELLEVANDRWLPWLHDHFGLSLSIGWSTEEVRAWLVEHWDGLQSVLGGLALSAAKGGQALLQLIATLLLTPVALFYLLRDWNTLLARLTEFVPPRWRDTTLTMAREVDAVLSEFLRGQLLVMLLLASYYSLALSLAGIDFALPLGLLTGLLIFVPYLGYATGLALSLLVALLQFQGLPPLLGVALVFGLGQLLESFLLTPHLVGERIGLHPLAVIFALLAFGQLFGFFGVLLALPASAALLVGLRRLRTLYLNSTFYRNES</sequence>
<evidence type="ECO:0000313" key="7">
    <source>
        <dbReference type="EMBL" id="CAB1368651.1"/>
    </source>
</evidence>
<dbReference type="Pfam" id="PF01594">
    <property type="entry name" value="AI-2E_transport"/>
    <property type="match status" value="1"/>
</dbReference>
<accession>A0A6S6XRQ0</accession>
<dbReference type="PANTHER" id="PTHR21716:SF64">
    <property type="entry name" value="AI-2 TRANSPORT PROTEIN TQSA"/>
    <property type="match status" value="1"/>
</dbReference>
<dbReference type="PANTHER" id="PTHR21716">
    <property type="entry name" value="TRANSMEMBRANE PROTEIN"/>
    <property type="match status" value="1"/>
</dbReference>
<dbReference type="AlphaFoldDB" id="A0A6S6XRQ0"/>
<proteinExistence type="inferred from homology"/>
<evidence type="ECO:0000256" key="3">
    <source>
        <dbReference type="ARBA" id="ARBA00022692"/>
    </source>
</evidence>
<keyword evidence="5" id="KW-0472">Membrane</keyword>
<evidence type="ECO:0000256" key="2">
    <source>
        <dbReference type="ARBA" id="ARBA00009773"/>
    </source>
</evidence>
<evidence type="ECO:0000259" key="6">
    <source>
        <dbReference type="PROSITE" id="PS50850"/>
    </source>
</evidence>
<comment type="similarity">
    <text evidence="2">Belongs to the autoinducer-2 exporter (AI-2E) (TC 2.A.86) family.</text>
</comment>
<dbReference type="InterPro" id="IPR002549">
    <property type="entry name" value="AI-2E-like"/>
</dbReference>
<comment type="subcellular location">
    <subcellularLocation>
        <location evidence="1">Membrane</location>
        <topology evidence="1">Multi-pass membrane protein</topology>
    </subcellularLocation>
</comment>
<dbReference type="Proteomes" id="UP000515733">
    <property type="component" value="Chromosome"/>
</dbReference>
<name>A0A6S6XRQ0_9PROT</name>